<feature type="transmembrane region" description="Helical" evidence="1">
    <location>
        <begin position="238"/>
        <end position="262"/>
    </location>
</feature>
<dbReference type="Proteomes" id="UP001642409">
    <property type="component" value="Unassembled WGS sequence"/>
</dbReference>
<reference evidence="3 4" key="2">
    <citation type="submission" date="2024-07" db="EMBL/GenBank/DDBJ databases">
        <authorList>
            <person name="Akdeniz Z."/>
        </authorList>
    </citation>
    <scope>NUCLEOTIDE SEQUENCE [LARGE SCALE GENOMIC DNA]</scope>
</reference>
<keyword evidence="1" id="KW-0472">Membrane</keyword>
<gene>
    <name evidence="3" type="ORF">HINF_LOCUS26049</name>
    <name evidence="2" type="ORF">HINF_LOCUS28077</name>
</gene>
<evidence type="ECO:0000313" key="3">
    <source>
        <dbReference type="EMBL" id="CAL6017554.1"/>
    </source>
</evidence>
<comment type="caution">
    <text evidence="2">The sequence shown here is derived from an EMBL/GenBank/DDBJ whole genome shotgun (WGS) entry which is preliminary data.</text>
</comment>
<dbReference type="AlphaFoldDB" id="A0AA86PLI4"/>
<evidence type="ECO:0000313" key="2">
    <source>
        <dbReference type="EMBL" id="CAI9940432.1"/>
    </source>
</evidence>
<feature type="transmembrane region" description="Helical" evidence="1">
    <location>
        <begin position="20"/>
        <end position="44"/>
    </location>
</feature>
<name>A0AA86PLI4_9EUKA</name>
<proteinExistence type="predicted"/>
<feature type="transmembrane region" description="Helical" evidence="1">
    <location>
        <begin position="56"/>
        <end position="77"/>
    </location>
</feature>
<feature type="transmembrane region" description="Helical" evidence="1">
    <location>
        <begin position="89"/>
        <end position="111"/>
    </location>
</feature>
<protein>
    <submittedName>
        <fullName evidence="2">Transmembrane domain-containing protein</fullName>
    </submittedName>
    <submittedName>
        <fullName evidence="3">Transmembrane_domain-containing protein</fullName>
    </submittedName>
</protein>
<sequence length="286" mass="33134">MVAECPPWLRYCYAGKDWSLAIIIVGQCFCLVALIIACTQLILFRKNLHKLLHTRQHYKIFLVTIVCSLVRIPWWFLNIVSFENNSPPAIAIQMLNRICMLSLYLMQSFYVQTWLKLIIALSQYRGEKLLHVFFLSLDSILSFLCILELIYRAFDRSSKSQLYTIGVSLIACCSLLICVIYILIGYILFYKLKNYFRGQYKIFGFVLASFSLSFAAISRFVCLFYNKFTNKYLNDDVFALFCYFLPDFASFLTVGAMQNAFYRNEQKQKGKGMTVGLVTGPAHEMV</sequence>
<dbReference type="EMBL" id="CAXDID020000078">
    <property type="protein sequence ID" value="CAL6017554.1"/>
    <property type="molecule type" value="Genomic_DNA"/>
</dbReference>
<accession>A0AA86PLI4</accession>
<keyword evidence="1 2" id="KW-0812">Transmembrane</keyword>
<evidence type="ECO:0000313" key="4">
    <source>
        <dbReference type="Proteomes" id="UP001642409"/>
    </source>
</evidence>
<feature type="transmembrane region" description="Helical" evidence="1">
    <location>
        <begin position="132"/>
        <end position="151"/>
    </location>
</feature>
<evidence type="ECO:0000256" key="1">
    <source>
        <dbReference type="SAM" id="Phobius"/>
    </source>
</evidence>
<organism evidence="2">
    <name type="scientific">Hexamita inflata</name>
    <dbReference type="NCBI Taxonomy" id="28002"/>
    <lineage>
        <taxon>Eukaryota</taxon>
        <taxon>Metamonada</taxon>
        <taxon>Diplomonadida</taxon>
        <taxon>Hexamitidae</taxon>
        <taxon>Hexamitinae</taxon>
        <taxon>Hexamita</taxon>
    </lineage>
</organism>
<feature type="transmembrane region" description="Helical" evidence="1">
    <location>
        <begin position="202"/>
        <end position="226"/>
    </location>
</feature>
<dbReference type="EMBL" id="CATOUU010000675">
    <property type="protein sequence ID" value="CAI9940432.1"/>
    <property type="molecule type" value="Genomic_DNA"/>
</dbReference>
<reference evidence="2" key="1">
    <citation type="submission" date="2023-06" db="EMBL/GenBank/DDBJ databases">
        <authorList>
            <person name="Kurt Z."/>
        </authorList>
    </citation>
    <scope>NUCLEOTIDE SEQUENCE</scope>
</reference>
<feature type="transmembrane region" description="Helical" evidence="1">
    <location>
        <begin position="163"/>
        <end position="190"/>
    </location>
</feature>
<keyword evidence="1" id="KW-1133">Transmembrane helix</keyword>
<keyword evidence="4" id="KW-1185">Reference proteome</keyword>